<dbReference type="EMBL" id="CP045273">
    <property type="protein sequence ID" value="QJX80086.1"/>
    <property type="molecule type" value="Genomic_DNA"/>
</dbReference>
<protein>
    <submittedName>
        <fullName evidence="1">Uncharacterized protein</fullName>
    </submittedName>
</protein>
<name>A0A6M6E2Z1_PRIMG</name>
<organism evidence="1 2">
    <name type="scientific">Priestia megaterium</name>
    <name type="common">Bacillus megaterium</name>
    <dbReference type="NCBI Taxonomy" id="1404"/>
    <lineage>
        <taxon>Bacteria</taxon>
        <taxon>Bacillati</taxon>
        <taxon>Bacillota</taxon>
        <taxon>Bacilli</taxon>
        <taxon>Bacillales</taxon>
        <taxon>Bacillaceae</taxon>
        <taxon>Priestia</taxon>
    </lineage>
</organism>
<gene>
    <name evidence="1" type="ORF">FDZ14_28740</name>
</gene>
<evidence type="ECO:0000313" key="2">
    <source>
        <dbReference type="Proteomes" id="UP000501076"/>
    </source>
</evidence>
<geneLocation type="plasmid" evidence="2">
    <name>pfdu301a</name>
</geneLocation>
<dbReference type="AlphaFoldDB" id="A0A6M6E2Z1"/>
<dbReference type="RefSeq" id="WP_171778068.1">
    <property type="nucleotide sequence ID" value="NZ_CP045273.1"/>
</dbReference>
<proteinExistence type="predicted"/>
<evidence type="ECO:0000313" key="1">
    <source>
        <dbReference type="EMBL" id="QJX80086.1"/>
    </source>
</evidence>
<accession>A0A6M6E2Z1</accession>
<dbReference type="Proteomes" id="UP000501076">
    <property type="component" value="Plasmid pFDU301A"/>
</dbReference>
<reference evidence="1 2" key="1">
    <citation type="submission" date="2019-10" db="EMBL/GenBank/DDBJ databases">
        <title>Complete genome sequences for adaption low water activity.</title>
        <authorList>
            <person name="Zhao L."/>
            <person name="Zhong J."/>
        </authorList>
    </citation>
    <scope>NUCLEOTIDE SEQUENCE [LARGE SCALE GENOMIC DNA]</scope>
    <source>
        <strain evidence="1 2">FDU301</strain>
        <plasmid evidence="2">pfdu301a</plasmid>
    </source>
</reference>
<keyword evidence="1" id="KW-0614">Plasmid</keyword>
<sequence>MSVANILSDYLSNTKEEGIYIDSITLNELPYYSMEEREIDKVNKVELFDGINRDIIFMTAEDKVLEFFKGVFTDAKLISHFNINYRWYIDLTKQGNVELNVDTNVENLSQDLILSALIDLIGEEELEDIIHFYSSIDFTISKALQDRLEFELESRIKENFKPLAERSAKLYEEFELAMTK</sequence>